<reference evidence="11 12" key="1">
    <citation type="journal article" date="2020" name="ISME J.">
        <title>Uncovering the hidden diversity of litter-decomposition mechanisms in mushroom-forming fungi.</title>
        <authorList>
            <person name="Floudas D."/>
            <person name="Bentzer J."/>
            <person name="Ahren D."/>
            <person name="Johansson T."/>
            <person name="Persson P."/>
            <person name="Tunlid A."/>
        </authorList>
    </citation>
    <scope>NUCLEOTIDE SEQUENCE [LARGE SCALE GENOMIC DNA]</scope>
    <source>
        <strain evidence="11 12">CBS 175.51</strain>
    </source>
</reference>
<evidence type="ECO:0000256" key="9">
    <source>
        <dbReference type="SAM" id="SignalP"/>
    </source>
</evidence>
<protein>
    <recommendedName>
        <fullName evidence="10">Heme haloperoxidase family profile domain-containing protein</fullName>
    </recommendedName>
</protein>
<organism evidence="11 12">
    <name type="scientific">Ephemerocybe angulata</name>
    <dbReference type="NCBI Taxonomy" id="980116"/>
    <lineage>
        <taxon>Eukaryota</taxon>
        <taxon>Fungi</taxon>
        <taxon>Dikarya</taxon>
        <taxon>Basidiomycota</taxon>
        <taxon>Agaricomycotina</taxon>
        <taxon>Agaricomycetes</taxon>
        <taxon>Agaricomycetidae</taxon>
        <taxon>Agaricales</taxon>
        <taxon>Agaricineae</taxon>
        <taxon>Psathyrellaceae</taxon>
        <taxon>Ephemerocybe</taxon>
    </lineage>
</organism>
<evidence type="ECO:0000313" key="12">
    <source>
        <dbReference type="Proteomes" id="UP000541558"/>
    </source>
</evidence>
<evidence type="ECO:0000256" key="2">
    <source>
        <dbReference type="ARBA" id="ARBA00022559"/>
    </source>
</evidence>
<feature type="region of interest" description="Disordered" evidence="8">
    <location>
        <begin position="35"/>
        <end position="63"/>
    </location>
</feature>
<keyword evidence="9" id="KW-0732">Signal</keyword>
<dbReference type="Proteomes" id="UP000541558">
    <property type="component" value="Unassembled WGS sequence"/>
</dbReference>
<comment type="similarity">
    <text evidence="7">Belongs to the chloroperoxidase family.</text>
</comment>
<dbReference type="InterPro" id="IPR000028">
    <property type="entry name" value="Chloroperoxidase"/>
</dbReference>
<evidence type="ECO:0000256" key="8">
    <source>
        <dbReference type="SAM" id="MobiDB-lite"/>
    </source>
</evidence>
<keyword evidence="2" id="KW-0575">Peroxidase</keyword>
<feature type="chain" id="PRO_5034604122" description="Heme haloperoxidase family profile domain-containing protein" evidence="9">
    <location>
        <begin position="24"/>
        <end position="382"/>
    </location>
</feature>
<dbReference type="SUPFAM" id="SSF47571">
    <property type="entry name" value="Cloroperoxidase"/>
    <property type="match status" value="1"/>
</dbReference>
<comment type="cofactor">
    <cofactor evidence="1">
        <name>heme b</name>
        <dbReference type="ChEBI" id="CHEBI:60344"/>
    </cofactor>
</comment>
<feature type="domain" description="Heme haloperoxidase family profile" evidence="10">
    <location>
        <begin position="70"/>
        <end position="297"/>
    </location>
</feature>
<evidence type="ECO:0000256" key="7">
    <source>
        <dbReference type="ARBA" id="ARBA00025795"/>
    </source>
</evidence>
<dbReference type="Gene3D" id="1.10.489.10">
    <property type="entry name" value="Chloroperoxidase-like"/>
    <property type="match status" value="1"/>
</dbReference>
<dbReference type="GO" id="GO:0004601">
    <property type="term" value="F:peroxidase activity"/>
    <property type="evidence" value="ECO:0007669"/>
    <property type="project" value="UniProtKB-KW"/>
</dbReference>
<dbReference type="OrthoDB" id="2542103at2759"/>
<keyword evidence="5" id="KW-0560">Oxidoreductase</keyword>
<keyword evidence="4" id="KW-0479">Metal-binding</keyword>
<evidence type="ECO:0000313" key="11">
    <source>
        <dbReference type="EMBL" id="KAF5335818.1"/>
    </source>
</evidence>
<dbReference type="GO" id="GO:0046872">
    <property type="term" value="F:metal ion binding"/>
    <property type="evidence" value="ECO:0007669"/>
    <property type="project" value="UniProtKB-KW"/>
</dbReference>
<evidence type="ECO:0000256" key="3">
    <source>
        <dbReference type="ARBA" id="ARBA00022617"/>
    </source>
</evidence>
<sequence>MVSSKSLTLTVALLATSFSTTSAFPEYLPTAQVTRRQDDATASSSGLSDVYPEKPPGPLVSNGTKLVNDAAHPWKPLRAGDMRGPCPALNTLASHGYLPRNGVATPVQLINAVQEGFNMENKAAIFVTYAAMLADGNLLTNTISIGGKTKKTGPSPPAPALAGGLSQAGLGVEGDASLIRGDAAFGDNHSFNATLFEEFKDFSNRLGGGYYNLTVAAEYRWHSIQRSIATNPNFTFVAPRCVTAYSESALIIDALVDGRSTERRLDMDAALGYFRDYKMPTDFYRAPQPVGGNELAAQIFMAHPTVPGKNTAGVNSYTPDPTSASIADFCGVYSNFVNRTVRELYPNPSGLLKRNLILNLEYIYLGTPSAAGCEQLFPYGQL</sequence>
<keyword evidence="12" id="KW-1185">Reference proteome</keyword>
<evidence type="ECO:0000256" key="5">
    <source>
        <dbReference type="ARBA" id="ARBA00023002"/>
    </source>
</evidence>
<keyword evidence="6" id="KW-0408">Iron</keyword>
<dbReference type="Pfam" id="PF01328">
    <property type="entry name" value="Peroxidase_2"/>
    <property type="match status" value="1"/>
</dbReference>
<dbReference type="AlphaFoldDB" id="A0A8H5FGQ3"/>
<feature type="signal peptide" evidence="9">
    <location>
        <begin position="1"/>
        <end position="23"/>
    </location>
</feature>
<dbReference type="PANTHER" id="PTHR33577:SF16">
    <property type="entry name" value="HEME HALOPEROXIDASE FAMILY PROFILE DOMAIN-CONTAINING PROTEIN"/>
    <property type="match status" value="1"/>
</dbReference>
<dbReference type="InterPro" id="IPR036851">
    <property type="entry name" value="Chloroperoxidase-like_sf"/>
</dbReference>
<dbReference type="EMBL" id="JAACJK010000060">
    <property type="protein sequence ID" value="KAF5335818.1"/>
    <property type="molecule type" value="Genomic_DNA"/>
</dbReference>
<dbReference type="PROSITE" id="PS51405">
    <property type="entry name" value="HEME_HALOPEROXIDASE"/>
    <property type="match status" value="1"/>
</dbReference>
<evidence type="ECO:0000256" key="1">
    <source>
        <dbReference type="ARBA" id="ARBA00001970"/>
    </source>
</evidence>
<dbReference type="PANTHER" id="PTHR33577">
    <property type="entry name" value="STERIGMATOCYSTIN BIOSYNTHESIS PEROXIDASE STCC-RELATED"/>
    <property type="match status" value="1"/>
</dbReference>
<accession>A0A8H5FGQ3</accession>
<comment type="caution">
    <text evidence="11">The sequence shown here is derived from an EMBL/GenBank/DDBJ whole genome shotgun (WGS) entry which is preliminary data.</text>
</comment>
<evidence type="ECO:0000256" key="6">
    <source>
        <dbReference type="ARBA" id="ARBA00023004"/>
    </source>
</evidence>
<proteinExistence type="inferred from homology"/>
<evidence type="ECO:0000256" key="4">
    <source>
        <dbReference type="ARBA" id="ARBA00022723"/>
    </source>
</evidence>
<name>A0A8H5FGQ3_9AGAR</name>
<evidence type="ECO:0000259" key="10">
    <source>
        <dbReference type="PROSITE" id="PS51405"/>
    </source>
</evidence>
<gene>
    <name evidence="11" type="ORF">D9611_009575</name>
</gene>
<keyword evidence="3" id="KW-0349">Heme</keyword>